<accession>A0A4U6XAI6</accession>
<dbReference type="InterPro" id="IPR011009">
    <property type="entry name" value="Kinase-like_dom_sf"/>
</dbReference>
<keyword evidence="3 7" id="KW-0812">Transmembrane</keyword>
<evidence type="ECO:0000256" key="5">
    <source>
        <dbReference type="ARBA" id="ARBA00023136"/>
    </source>
</evidence>
<gene>
    <name evidence="9" type="ORF">CTA1_8792</name>
</gene>
<organism evidence="9 10">
    <name type="scientific">Colletotrichum tanaceti</name>
    <dbReference type="NCBI Taxonomy" id="1306861"/>
    <lineage>
        <taxon>Eukaryota</taxon>
        <taxon>Fungi</taxon>
        <taxon>Dikarya</taxon>
        <taxon>Ascomycota</taxon>
        <taxon>Pezizomycotina</taxon>
        <taxon>Sordariomycetes</taxon>
        <taxon>Hypocreomycetidae</taxon>
        <taxon>Glomerellales</taxon>
        <taxon>Glomerellaceae</taxon>
        <taxon>Colletotrichum</taxon>
        <taxon>Colletotrichum destructivum species complex</taxon>
    </lineage>
</organism>
<dbReference type="InterPro" id="IPR001248">
    <property type="entry name" value="Pur-cyt_permease"/>
</dbReference>
<dbReference type="GO" id="GO:0015205">
    <property type="term" value="F:nucleobase transmembrane transporter activity"/>
    <property type="evidence" value="ECO:0007669"/>
    <property type="project" value="TreeGrafter"/>
</dbReference>
<feature type="transmembrane region" description="Helical" evidence="7">
    <location>
        <begin position="548"/>
        <end position="566"/>
    </location>
</feature>
<proteinExistence type="inferred from homology"/>
<evidence type="ECO:0000256" key="7">
    <source>
        <dbReference type="SAM" id="Phobius"/>
    </source>
</evidence>
<dbReference type="InterPro" id="IPR002575">
    <property type="entry name" value="Aminoglycoside_PTrfase"/>
</dbReference>
<feature type="transmembrane region" description="Helical" evidence="7">
    <location>
        <begin position="650"/>
        <end position="670"/>
    </location>
</feature>
<dbReference type="AlphaFoldDB" id="A0A4U6XAI6"/>
<evidence type="ECO:0000259" key="8">
    <source>
        <dbReference type="Pfam" id="PF01636"/>
    </source>
</evidence>
<evidence type="ECO:0000256" key="1">
    <source>
        <dbReference type="ARBA" id="ARBA00004141"/>
    </source>
</evidence>
<dbReference type="Gene3D" id="1.10.4160.10">
    <property type="entry name" value="Hydantoin permease"/>
    <property type="match status" value="2"/>
</dbReference>
<sequence>MVLIANDKGVSEGPTPTSHHPQPLRRHIASQSIQRQPTPSAQQHLCTFHSLQRAMSLSQSLPRQEILDDVAVSTGLEVREVSHLMEGRSHEVYKITVGEEGKPYCLRVPKNESALATARRGLEVLKCLKNLQPALQAPAVIYESDRYAILQYLEGGPIRSWNTTTLTQDRRQTLVKSLAAFLFTLWTSPIEIDGATPRNITYSDWRRDEVYKGFLRSIDGTGWDDPIHFLRRGKIAQDLVPKHDDTETAPKHGDLNAWNSESVIDWDTAQVIPLPSAVQHPMFMADIPGWRNDDVPGGMTFRDDRKSLEHEMRRLAATSTKPAARRIPGLLSTSYERHFLELSLPNKRVNREYIRLQLASNPFSKAQAAEQLRGFLDDYPDIQRSPAAAPLVHHEEDSRAALHQPVSSSSVTMRPGDIARWLRLPDSDVDESIVWINDDIRPMPPSRRRWTTSPLSNWQLGASLVADGLSVWQSVIAIIIGKIIIALVAIANGMCLILIQRIFLSLVWFAVQSWTGGLTVVNCLSAIFPSFRSLGNVFPESSHLTTKYFIGWILFNVLLIPILYIRPERIQKLLLAFNVISSVTLVSIVIWALAAAGEPGSLVRQGSRSMSAGELGWQIVRRRRIKLSDLYHPRPEGSFYYWRGCNPRAFAAWVCGFAAQLPGFAAGATPDRVEVSAAWINLYYLAFPLGFTISFLLHLGLNTVWPPQEPGAVDEVDCYATFTNSEARKMGVLPLASEIIEVSQKRIDTRKAEKGPRIWLKSLLK</sequence>
<feature type="compositionally biased region" description="Polar residues" evidence="6">
    <location>
        <begin position="29"/>
        <end position="39"/>
    </location>
</feature>
<evidence type="ECO:0000313" key="10">
    <source>
        <dbReference type="Proteomes" id="UP000310108"/>
    </source>
</evidence>
<dbReference type="InterPro" id="IPR045225">
    <property type="entry name" value="Uracil/uridine/allantoin_perm"/>
</dbReference>
<comment type="subcellular location">
    <subcellularLocation>
        <location evidence="1">Membrane</location>
        <topology evidence="1">Multi-pass membrane protein</topology>
    </subcellularLocation>
</comment>
<dbReference type="PANTHER" id="PTHR30618">
    <property type="entry name" value="NCS1 FAMILY PURINE/PYRIMIDINE TRANSPORTER"/>
    <property type="match status" value="1"/>
</dbReference>
<comment type="similarity">
    <text evidence="2">Belongs to the purine-cytosine permease (2.A.39) family.</text>
</comment>
<dbReference type="SUPFAM" id="SSF56112">
    <property type="entry name" value="Protein kinase-like (PK-like)"/>
    <property type="match status" value="1"/>
</dbReference>
<feature type="transmembrane region" description="Helical" evidence="7">
    <location>
        <begin position="506"/>
        <end position="528"/>
    </location>
</feature>
<protein>
    <submittedName>
        <fullName evidence="9">Putative permease</fullName>
    </submittedName>
</protein>
<keyword evidence="5 7" id="KW-0472">Membrane</keyword>
<keyword evidence="10" id="KW-1185">Reference proteome</keyword>
<feature type="region of interest" description="Disordered" evidence="6">
    <location>
        <begin position="1"/>
        <end position="39"/>
    </location>
</feature>
<dbReference type="PANTHER" id="PTHR30618:SF2">
    <property type="entry name" value="ALLANTOIN PERMEASE-RELATED"/>
    <property type="match status" value="1"/>
</dbReference>
<keyword evidence="4 7" id="KW-1133">Transmembrane helix</keyword>
<evidence type="ECO:0000256" key="3">
    <source>
        <dbReference type="ARBA" id="ARBA00022692"/>
    </source>
</evidence>
<evidence type="ECO:0000256" key="4">
    <source>
        <dbReference type="ARBA" id="ARBA00022989"/>
    </source>
</evidence>
<feature type="transmembrane region" description="Helical" evidence="7">
    <location>
        <begin position="475"/>
        <end position="499"/>
    </location>
</feature>
<comment type="caution">
    <text evidence="9">The sequence shown here is derived from an EMBL/GenBank/DDBJ whole genome shotgun (WGS) entry which is preliminary data.</text>
</comment>
<evidence type="ECO:0000313" key="9">
    <source>
        <dbReference type="EMBL" id="TKW52525.1"/>
    </source>
</evidence>
<feature type="domain" description="Aminoglycoside phosphotransferase" evidence="8">
    <location>
        <begin position="86"/>
        <end position="272"/>
    </location>
</feature>
<feature type="transmembrane region" description="Helical" evidence="7">
    <location>
        <begin position="682"/>
        <end position="701"/>
    </location>
</feature>
<feature type="transmembrane region" description="Helical" evidence="7">
    <location>
        <begin position="573"/>
        <end position="594"/>
    </location>
</feature>
<evidence type="ECO:0000256" key="2">
    <source>
        <dbReference type="ARBA" id="ARBA00008974"/>
    </source>
</evidence>
<dbReference type="Proteomes" id="UP000310108">
    <property type="component" value="Unassembled WGS sequence"/>
</dbReference>
<name>A0A4U6XAI6_9PEZI</name>
<evidence type="ECO:0000256" key="6">
    <source>
        <dbReference type="SAM" id="MobiDB-lite"/>
    </source>
</evidence>
<dbReference type="GO" id="GO:0005886">
    <property type="term" value="C:plasma membrane"/>
    <property type="evidence" value="ECO:0007669"/>
    <property type="project" value="TreeGrafter"/>
</dbReference>
<dbReference type="Pfam" id="PF01636">
    <property type="entry name" value="APH"/>
    <property type="match status" value="1"/>
</dbReference>
<dbReference type="Gene3D" id="3.30.200.20">
    <property type="entry name" value="Phosphorylase Kinase, domain 1"/>
    <property type="match status" value="1"/>
</dbReference>
<reference evidence="9 10" key="1">
    <citation type="journal article" date="2019" name="PLoS ONE">
        <title>Comparative genome analysis indicates high evolutionary potential of pathogenicity genes in Colletotrichum tanaceti.</title>
        <authorList>
            <person name="Lelwala R.V."/>
            <person name="Korhonen P.K."/>
            <person name="Young N.D."/>
            <person name="Scott J.B."/>
            <person name="Ades P.A."/>
            <person name="Gasser R.B."/>
            <person name="Taylor P.W.J."/>
        </authorList>
    </citation>
    <scope>NUCLEOTIDE SEQUENCE [LARGE SCALE GENOMIC DNA]</scope>
    <source>
        <strain evidence="9">BRIP57314</strain>
    </source>
</reference>
<dbReference type="Pfam" id="PF02133">
    <property type="entry name" value="Transp_cyt_pur"/>
    <property type="match status" value="2"/>
</dbReference>
<dbReference type="EMBL" id="PJEX01000233">
    <property type="protein sequence ID" value="TKW52525.1"/>
    <property type="molecule type" value="Genomic_DNA"/>
</dbReference>